<dbReference type="CDD" id="cd08065">
    <property type="entry name" value="MPN_eIF3h"/>
    <property type="match status" value="1"/>
</dbReference>
<dbReference type="GO" id="GO:0003743">
    <property type="term" value="F:translation initiation factor activity"/>
    <property type="evidence" value="ECO:0007669"/>
    <property type="project" value="UniProtKB-UniRule"/>
</dbReference>
<dbReference type="Proteomes" id="UP000005408">
    <property type="component" value="Unassembled WGS sequence"/>
</dbReference>
<comment type="function">
    <text evidence="4">Component of the eukaryotic translation initiation factor 3 (eIF-3) complex, which is involved in protein synthesis of a specialized repertoire of mRNAs and, together with other initiation factors, stimulates binding of mRNA and methionyl-tRNAi to the 40S ribosome. The eIF-3 complex specifically targets and initiates translation of a subset of mRNAs involved in cell proliferation.</text>
</comment>
<dbReference type="FunFam" id="3.40.140.10:FF:000045">
    <property type="entry name" value="Eukaryotic translation initiation factor 3 subunit H"/>
    <property type="match status" value="1"/>
</dbReference>
<dbReference type="EnsemblMetazoa" id="G2442.2">
    <property type="protein sequence ID" value="G2442.2:cds"/>
    <property type="gene ID" value="G2442"/>
</dbReference>
<dbReference type="EnsemblMetazoa" id="G2442.12">
    <property type="protein sequence ID" value="G2442.12:cds"/>
    <property type="gene ID" value="G2442"/>
</dbReference>
<dbReference type="GO" id="GO:0001732">
    <property type="term" value="P:formation of cytoplasmic translation initiation complex"/>
    <property type="evidence" value="ECO:0007669"/>
    <property type="project" value="UniProtKB-UniRule"/>
</dbReference>
<dbReference type="HAMAP" id="MF_03007">
    <property type="entry name" value="eIF3h"/>
    <property type="match status" value="1"/>
</dbReference>
<dbReference type="InterPro" id="IPR050242">
    <property type="entry name" value="JAMM_MPN+_peptidase_M67A"/>
</dbReference>
<dbReference type="InterPro" id="IPR045810">
    <property type="entry name" value="eIF3h_C"/>
</dbReference>
<keyword evidence="7" id="KW-1185">Reference proteome</keyword>
<sequence length="332" mass="38208">MASAKKHANVPVQYVQIDGLVVLKIIKHCQEEGAGGTDLVQGVLLGLVVDNRLEITNCFPFPRHNEEEDFDEVQYQMEMMRNLRHVNIDHLHVGWYQSTLFGSFISRAFVDSQFNYQHSIEESVVLIYDPLRTTQGFVALKAYRLTPKMMDFYRDGDFTPEAIQAASISFESMFEEIPVVVKNSHLVNALLCEVDECPKSREEETYNFLDLATSSMLEKNLRQLMGCVDEVAMDANRFLNYQRQYQKQLIQKQQYLQKRQQENQQRVSKGDTALPEEDINKIFKPIPTPARLDSLLLAGQINNYCHQIEEFASQSFGKLFMADSLQSKAKES</sequence>
<dbReference type="InterPro" id="IPR037518">
    <property type="entry name" value="MPN"/>
</dbReference>
<dbReference type="GO" id="GO:0033290">
    <property type="term" value="C:eukaryotic 48S preinitiation complex"/>
    <property type="evidence" value="ECO:0007669"/>
    <property type="project" value="UniProtKB-UniRule"/>
</dbReference>
<dbReference type="OrthoDB" id="10265695at2759"/>
<comment type="subcellular location">
    <subcellularLocation>
        <location evidence="4">Cytoplasm</location>
    </subcellularLocation>
</comment>
<organism evidence="6 7">
    <name type="scientific">Magallana gigas</name>
    <name type="common">Pacific oyster</name>
    <name type="synonym">Crassostrea gigas</name>
    <dbReference type="NCBI Taxonomy" id="29159"/>
    <lineage>
        <taxon>Eukaryota</taxon>
        <taxon>Metazoa</taxon>
        <taxon>Spiralia</taxon>
        <taxon>Lophotrochozoa</taxon>
        <taxon>Mollusca</taxon>
        <taxon>Bivalvia</taxon>
        <taxon>Autobranchia</taxon>
        <taxon>Pteriomorphia</taxon>
        <taxon>Ostreida</taxon>
        <taxon>Ostreoidea</taxon>
        <taxon>Ostreidae</taxon>
        <taxon>Magallana</taxon>
    </lineage>
</organism>
<evidence type="ECO:0000259" key="5">
    <source>
        <dbReference type="PROSITE" id="PS50249"/>
    </source>
</evidence>
<dbReference type="PROSITE" id="PS50249">
    <property type="entry name" value="MPN"/>
    <property type="match status" value="1"/>
</dbReference>
<dbReference type="Pfam" id="PF01398">
    <property type="entry name" value="JAB"/>
    <property type="match status" value="1"/>
</dbReference>
<dbReference type="OMA" id="WYQSTYF"/>
<keyword evidence="3 4" id="KW-0648">Protein biosynthesis</keyword>
<keyword evidence="2 4" id="KW-0396">Initiation factor</keyword>
<evidence type="ECO:0000256" key="2">
    <source>
        <dbReference type="ARBA" id="ARBA00022540"/>
    </source>
</evidence>
<proteinExistence type="inferred from homology"/>
<comment type="subunit">
    <text evidence="4">Component of the eukaryotic translation initiation factor 3 (eIF-3) complex.</text>
</comment>
<protein>
    <recommendedName>
        <fullName evidence="4">Eukaryotic translation initiation factor 3 subunit H</fullName>
        <shortName evidence="4">eIF3h</shortName>
    </recommendedName>
</protein>
<evidence type="ECO:0000256" key="4">
    <source>
        <dbReference type="HAMAP-Rule" id="MF_03007"/>
    </source>
</evidence>
<dbReference type="InterPro" id="IPR000555">
    <property type="entry name" value="JAMM/MPN+_dom"/>
</dbReference>
<dbReference type="EnsemblMetazoa" id="G2442.4">
    <property type="protein sequence ID" value="G2442.4:cds"/>
    <property type="gene ID" value="G2442"/>
</dbReference>
<dbReference type="GO" id="GO:0008237">
    <property type="term" value="F:metallopeptidase activity"/>
    <property type="evidence" value="ECO:0007669"/>
    <property type="project" value="InterPro"/>
</dbReference>
<dbReference type="AlphaFoldDB" id="A0A8W8KLN5"/>
<dbReference type="PANTHER" id="PTHR10410">
    <property type="entry name" value="EUKARYOTIC TRANSLATION INITIATION FACTOR 3 -RELATED"/>
    <property type="match status" value="1"/>
</dbReference>
<dbReference type="EnsemblMetazoa" id="G2442.3">
    <property type="protein sequence ID" value="G2442.3:cds"/>
    <property type="gene ID" value="G2442"/>
</dbReference>
<dbReference type="SMART" id="SM00232">
    <property type="entry name" value="JAB_MPN"/>
    <property type="match status" value="1"/>
</dbReference>
<evidence type="ECO:0000313" key="7">
    <source>
        <dbReference type="Proteomes" id="UP000005408"/>
    </source>
</evidence>
<reference evidence="6" key="1">
    <citation type="submission" date="2022-08" db="UniProtKB">
        <authorList>
            <consortium name="EnsemblMetazoa"/>
        </authorList>
    </citation>
    <scope>IDENTIFICATION</scope>
    <source>
        <strain evidence="6">05x7-T-G4-1.051#20</strain>
    </source>
</reference>
<comment type="similarity">
    <text evidence="4">Belongs to the eIF-3 subunit H family.</text>
</comment>
<dbReference type="InterPro" id="IPR027524">
    <property type="entry name" value="eIF3h"/>
</dbReference>
<evidence type="ECO:0000256" key="3">
    <source>
        <dbReference type="ARBA" id="ARBA00022917"/>
    </source>
</evidence>
<feature type="domain" description="MPN" evidence="5">
    <location>
        <begin position="15"/>
        <end position="149"/>
    </location>
</feature>
<name>A0A8W8KLN5_MAGGI</name>
<dbReference type="GO" id="GO:0005852">
    <property type="term" value="C:eukaryotic translation initiation factor 3 complex"/>
    <property type="evidence" value="ECO:0007669"/>
    <property type="project" value="UniProtKB-UniRule"/>
</dbReference>
<evidence type="ECO:0000313" key="6">
    <source>
        <dbReference type="EnsemblMetazoa" id="G2442.4:cds"/>
    </source>
</evidence>
<dbReference type="Pfam" id="PF19445">
    <property type="entry name" value="eIF3h_C"/>
    <property type="match status" value="1"/>
</dbReference>
<keyword evidence="1 4" id="KW-0963">Cytoplasm</keyword>
<accession>A0A8W8KLN5</accession>
<dbReference type="GO" id="GO:0016282">
    <property type="term" value="C:eukaryotic 43S preinitiation complex"/>
    <property type="evidence" value="ECO:0007669"/>
    <property type="project" value="UniProtKB-UniRule"/>
</dbReference>
<evidence type="ECO:0000256" key="1">
    <source>
        <dbReference type="ARBA" id="ARBA00022490"/>
    </source>
</evidence>
<dbReference type="EnsemblMetazoa" id="G2442.8">
    <property type="protein sequence ID" value="G2442.8:cds"/>
    <property type="gene ID" value="G2442"/>
</dbReference>
<dbReference type="Gene3D" id="3.40.140.10">
    <property type="entry name" value="Cytidine Deaminase, domain 2"/>
    <property type="match status" value="1"/>
</dbReference>